<reference evidence="2" key="1">
    <citation type="submission" date="2021-02" db="EMBL/GenBank/DDBJ databases">
        <authorList>
            <person name="Dougan E. K."/>
            <person name="Rhodes N."/>
            <person name="Thang M."/>
            <person name="Chan C."/>
        </authorList>
    </citation>
    <scope>NUCLEOTIDE SEQUENCE</scope>
</reference>
<name>A0A813KFB7_POLGL</name>
<protein>
    <recommendedName>
        <fullName evidence="4">SPRY domain-containing protein 7</fullName>
    </recommendedName>
</protein>
<feature type="non-terminal residue" evidence="2">
    <location>
        <position position="207"/>
    </location>
</feature>
<evidence type="ECO:0008006" key="4">
    <source>
        <dbReference type="Google" id="ProtNLM"/>
    </source>
</evidence>
<comment type="caution">
    <text evidence="2">The sequence shown here is derived from an EMBL/GenBank/DDBJ whole genome shotgun (WGS) entry which is preliminary data.</text>
</comment>
<evidence type="ECO:0000313" key="2">
    <source>
        <dbReference type="EMBL" id="CAE8700436.1"/>
    </source>
</evidence>
<dbReference type="EMBL" id="CAJNNW010029494">
    <property type="protein sequence ID" value="CAE8700436.1"/>
    <property type="molecule type" value="Genomic_DNA"/>
</dbReference>
<feature type="region of interest" description="Disordered" evidence="1">
    <location>
        <begin position="23"/>
        <end position="77"/>
    </location>
</feature>
<evidence type="ECO:0000256" key="1">
    <source>
        <dbReference type="SAM" id="MobiDB-lite"/>
    </source>
</evidence>
<proteinExistence type="predicted"/>
<accession>A0A813KFB7</accession>
<dbReference type="AlphaFoldDB" id="A0A813KFB7"/>
<gene>
    <name evidence="2" type="ORF">PGLA2088_LOCUS31620</name>
</gene>
<sequence length="207" mass="20532">DLPCEIRESQTANAPTERALSVAAAAVAEASEASETSTRSASSRSRPSSAAEAPAAPAAAPAPAKKPSAASGGAAGSGPLRQGAVGIGAHAGEVDVRGLRVRGGPGRCLAGVPVVQDRAYWELHVAEVGDAEALLQVGLCAQGPDSQLLTKLGAVPRSFGVQLGGADGSSAVKTGDVIGVSYDQAVFPVAVEVWHNGVRMAVPPARG</sequence>
<feature type="non-terminal residue" evidence="2">
    <location>
        <position position="1"/>
    </location>
</feature>
<organism evidence="2 3">
    <name type="scientific">Polarella glacialis</name>
    <name type="common">Dinoflagellate</name>
    <dbReference type="NCBI Taxonomy" id="89957"/>
    <lineage>
        <taxon>Eukaryota</taxon>
        <taxon>Sar</taxon>
        <taxon>Alveolata</taxon>
        <taxon>Dinophyceae</taxon>
        <taxon>Suessiales</taxon>
        <taxon>Suessiaceae</taxon>
        <taxon>Polarella</taxon>
    </lineage>
</organism>
<dbReference type="Proteomes" id="UP000626109">
    <property type="component" value="Unassembled WGS sequence"/>
</dbReference>
<evidence type="ECO:0000313" key="3">
    <source>
        <dbReference type="Proteomes" id="UP000626109"/>
    </source>
</evidence>